<dbReference type="PANTHER" id="PTHR45982">
    <property type="entry name" value="REGULATOR OF CHROMOSOME CONDENSATION"/>
    <property type="match status" value="1"/>
</dbReference>
<dbReference type="PANTHER" id="PTHR45982:SF1">
    <property type="entry name" value="REGULATOR OF CHROMOSOME CONDENSATION"/>
    <property type="match status" value="1"/>
</dbReference>
<dbReference type="Pfam" id="PF13540">
    <property type="entry name" value="RCC1_2"/>
    <property type="match status" value="1"/>
</dbReference>
<dbReference type="GO" id="GO:0005085">
    <property type="term" value="F:guanyl-nucleotide exchange factor activity"/>
    <property type="evidence" value="ECO:0007669"/>
    <property type="project" value="TreeGrafter"/>
</dbReference>
<dbReference type="AlphaFoldDB" id="A0A9P8N803"/>
<reference evidence="2" key="1">
    <citation type="submission" date="2021-09" db="EMBL/GenBank/DDBJ databases">
        <title>A high-quality genome of the endoparasitic fungus Hirsutella rhossiliensis with a comparison of Hirsutella genomes reveals transposable elements contributing to genome size variation.</title>
        <authorList>
            <person name="Lin R."/>
            <person name="Jiao Y."/>
            <person name="Sun X."/>
            <person name="Ling J."/>
            <person name="Xie B."/>
            <person name="Cheng X."/>
        </authorList>
    </citation>
    <scope>NUCLEOTIDE SEQUENCE</scope>
    <source>
        <strain evidence="2">HR02</strain>
    </source>
</reference>
<evidence type="ECO:0000313" key="3">
    <source>
        <dbReference type="Proteomes" id="UP000824596"/>
    </source>
</evidence>
<protein>
    <submittedName>
        <fullName evidence="2">Regulator of chromosome condensation (RCC1) repeat domain-containing protein</fullName>
    </submittedName>
</protein>
<accession>A0A9P8N803</accession>
<comment type="caution">
    <text evidence="2">The sequence shown here is derived from an EMBL/GenBank/DDBJ whole genome shotgun (WGS) entry which is preliminary data.</text>
</comment>
<dbReference type="Proteomes" id="UP000824596">
    <property type="component" value="Unassembled WGS sequence"/>
</dbReference>
<feature type="repeat" description="RCC1" evidence="1">
    <location>
        <begin position="271"/>
        <end position="326"/>
    </location>
</feature>
<feature type="repeat" description="RCC1" evidence="1">
    <location>
        <begin position="217"/>
        <end position="270"/>
    </location>
</feature>
<dbReference type="PROSITE" id="PS50012">
    <property type="entry name" value="RCC1_3"/>
    <property type="match status" value="3"/>
</dbReference>
<organism evidence="2 3">
    <name type="scientific">Hirsutella rhossiliensis</name>
    <dbReference type="NCBI Taxonomy" id="111463"/>
    <lineage>
        <taxon>Eukaryota</taxon>
        <taxon>Fungi</taxon>
        <taxon>Dikarya</taxon>
        <taxon>Ascomycota</taxon>
        <taxon>Pezizomycotina</taxon>
        <taxon>Sordariomycetes</taxon>
        <taxon>Hypocreomycetidae</taxon>
        <taxon>Hypocreales</taxon>
        <taxon>Ophiocordycipitaceae</taxon>
        <taxon>Hirsutella</taxon>
    </lineage>
</organism>
<dbReference type="Gene3D" id="2.130.10.30">
    <property type="entry name" value="Regulator of chromosome condensation 1/beta-lactamase-inhibitor protein II"/>
    <property type="match status" value="1"/>
</dbReference>
<dbReference type="GeneID" id="68349998"/>
<keyword evidence="3" id="KW-1185">Reference proteome</keyword>
<feature type="repeat" description="RCC1" evidence="1">
    <location>
        <begin position="160"/>
        <end position="216"/>
    </location>
</feature>
<dbReference type="EMBL" id="JAIZPD010000001">
    <property type="protein sequence ID" value="KAH0968227.1"/>
    <property type="molecule type" value="Genomic_DNA"/>
</dbReference>
<dbReference type="GO" id="GO:0005737">
    <property type="term" value="C:cytoplasm"/>
    <property type="evidence" value="ECO:0007669"/>
    <property type="project" value="TreeGrafter"/>
</dbReference>
<dbReference type="SUPFAM" id="SSF50985">
    <property type="entry name" value="RCC1/BLIP-II"/>
    <property type="match status" value="1"/>
</dbReference>
<dbReference type="InterPro" id="IPR009091">
    <property type="entry name" value="RCC1/BLIP-II"/>
</dbReference>
<dbReference type="InterPro" id="IPR051553">
    <property type="entry name" value="Ran_GTPase-activating"/>
</dbReference>
<dbReference type="OrthoDB" id="5370059at2759"/>
<sequence>MVDAPPNPTHMLLFAAGFNACGQLSFDSNSDRHEPDDLFCFAKVLEAERIERPVARLSYTQVRIDGRLCIAGIGPRDSRIHSLAHFFAEAANGEVLMVQDDDVSVCDGQGRRQPGKLLVKYSCMERVRACDPLKSWPLKGAAVSTIAAFAAGFAILYQDGTVATMGDARFQDCLGRDVSDEAPADQPGIVLDLADLEEPIKHVSAGGYTIAALTESGGIYLWGMSPHRAESRKRPFLALSRVPNYIEVDDGKDVKDMAVGDLHVLALTTDGSIYALGDNRNGQTGLGKSAGHGVQDWTKVDFHVPSGQKAIAVAAGPRSSFILTAPVPA</sequence>
<name>A0A9P8N803_9HYPO</name>
<gene>
    <name evidence="2" type="ORF">HRG_00869</name>
</gene>
<proteinExistence type="predicted"/>
<evidence type="ECO:0000313" key="2">
    <source>
        <dbReference type="EMBL" id="KAH0968227.1"/>
    </source>
</evidence>
<evidence type="ECO:0000256" key="1">
    <source>
        <dbReference type="PROSITE-ProRule" id="PRU00235"/>
    </source>
</evidence>
<dbReference type="RefSeq" id="XP_044725740.1">
    <property type="nucleotide sequence ID" value="XM_044859340.1"/>
</dbReference>
<dbReference type="InterPro" id="IPR000408">
    <property type="entry name" value="Reg_chr_condens"/>
</dbReference>